<evidence type="ECO:0000259" key="8">
    <source>
        <dbReference type="PROSITE" id="PS50105"/>
    </source>
</evidence>
<dbReference type="CDD" id="cd09563">
    <property type="entry name" value="SAM_liprin-beta1_2_repeat1"/>
    <property type="match status" value="1"/>
</dbReference>
<dbReference type="CDD" id="cd09566">
    <property type="entry name" value="SAM_liprin-beta1_2_repeat2"/>
    <property type="match status" value="1"/>
</dbReference>
<dbReference type="Gene3D" id="1.10.150.50">
    <property type="entry name" value="Transcription Factor, Ets-1"/>
    <property type="match status" value="3"/>
</dbReference>
<dbReference type="InterPro" id="IPR001660">
    <property type="entry name" value="SAM"/>
</dbReference>
<feature type="domain" description="SAM" evidence="8">
    <location>
        <begin position="678"/>
        <end position="741"/>
    </location>
</feature>
<comment type="similarity">
    <text evidence="1">Belongs to the liprin family. Liprin-beta subfamily.</text>
</comment>
<dbReference type="CDD" id="cd09569">
    <property type="entry name" value="SAM_liprin-beta1_2_repeat3"/>
    <property type="match status" value="1"/>
</dbReference>
<dbReference type="AlphaFoldDB" id="A0A8C9Q3A2"/>
<keyword evidence="4 6" id="KW-0175">Coiled coil</keyword>
<evidence type="ECO:0000256" key="7">
    <source>
        <dbReference type="SAM" id="MobiDB-lite"/>
    </source>
</evidence>
<dbReference type="FunFam" id="1.10.150.50:FF:000017">
    <property type="entry name" value="Liprin-beta-1 isoform 1"/>
    <property type="match status" value="1"/>
</dbReference>
<evidence type="ECO:0000256" key="5">
    <source>
        <dbReference type="ARBA" id="ARBA00060046"/>
    </source>
</evidence>
<dbReference type="SMART" id="SM00454">
    <property type="entry name" value="SAM"/>
    <property type="match status" value="3"/>
</dbReference>
<feature type="compositionally biased region" description="Basic and acidic residues" evidence="7">
    <location>
        <begin position="505"/>
        <end position="515"/>
    </location>
</feature>
<name>A0A8C9Q3A2_SPEDA</name>
<evidence type="ECO:0000256" key="3">
    <source>
        <dbReference type="ARBA" id="ARBA00022737"/>
    </source>
</evidence>
<dbReference type="InterPro" id="IPR037619">
    <property type="entry name" value="LIPB1/2_SAM_3rd"/>
</dbReference>
<dbReference type="GO" id="GO:0005829">
    <property type="term" value="C:cytosol"/>
    <property type="evidence" value="ECO:0007669"/>
    <property type="project" value="UniProtKB-ARBA"/>
</dbReference>
<keyword evidence="2" id="KW-0597">Phosphoprotein</keyword>
<reference evidence="9" key="2">
    <citation type="submission" date="2025-09" db="UniProtKB">
        <authorList>
            <consortium name="Ensembl"/>
        </authorList>
    </citation>
    <scope>IDENTIFICATION</scope>
</reference>
<sequence length="970" mass="108794">MMSDASDMLAAALEQMDGIIAGSKALEYSNGIFDCQSPTSPFMGSLRALHLVEDLRGLLEMMETDEKEGLRCQIPDSTAETLIEWLQSQMTNGHLSGNGDVYQERLARLENDKESLVLQVSVLTDQVEAQGEKIRDLEFCLEEHREKLNATEEMLQQELLSRTSLETQKLDLMAEISNLKLKLSAVEKDRLDYEDRFRDTEGLIQEINDLRLKVSEMDSERLQYEKKLKSTKDELASLKEQLEEKESEVKRLQEKLVCKMKGEGVEILDRDIEVQKMKKAVESLMAANDEKDRKIEDLRQCLNRYKKMQDTVVLAQGKDDEYEDLLNSSSISTLLDAQGFSDIEKSPSSSPVMGSPSRDPFNTSIPEEFHTSILQVSVPSLSAATIGMETPEKTKLPLKPETSFEENEGKAILGAAIETQLCDGLLTSSLQKSSSLGSLKKETKNGDKASGESSTFGSLPPKVPGRDASVDDNPFGTRKARSSFGRGFFKIKSNKRTASAPNLAETEKETVEHLDLAGTSSQARDSQGNSPFQISPPSPDSKKKSRGIMRLFGKLRRSQSTTFNPDDMAEPEFKRGGTRATAGPRLGWSRDLGQSNSDLDTPFAKWTKEQVCNWLAEQGLGSYLNSGKYWIASGQTLLQASQQDLEKELGIKHSLHRKKLQLALQALGSEEETNHGKLDFNWVTRWLDDIGLPQYKTQFDEGRVDGRMLHYMTVDDLLSLKVVSVLHHLSIKRAIQVLRINNFEPNCLRRRPSDENSITPSEVQQWTNHRVMEWLRSVDLAEYAPNLRGSGVHGGLMVLEPRFNVETMAQLLNIPPNKTLLRRHLATHFNLLIGAEAQHQKRDAMELPDYVLLTATAKVKPKKLTFSNFGNLRKKKQEDGEEYVCPMELGQVSGSATKKGFKPGLDMRLYDEDDLDRLEQMEDSEGTVRQIGAFSEGINNLTHMLKEDDMFKDFAACSPSASITDEDSNV</sequence>
<protein>
    <submittedName>
        <fullName evidence="9">PPFIA binding protein 1</fullName>
    </submittedName>
</protein>
<feature type="domain" description="SAM" evidence="8">
    <location>
        <begin position="606"/>
        <end position="670"/>
    </location>
</feature>
<feature type="coiled-coil region" evidence="6">
    <location>
        <begin position="99"/>
        <end position="308"/>
    </location>
</feature>
<evidence type="ECO:0000313" key="10">
    <source>
        <dbReference type="Proteomes" id="UP000694422"/>
    </source>
</evidence>
<evidence type="ECO:0000256" key="6">
    <source>
        <dbReference type="SAM" id="Coils"/>
    </source>
</evidence>
<reference evidence="9" key="1">
    <citation type="submission" date="2025-08" db="UniProtKB">
        <authorList>
            <consortium name="Ensembl"/>
        </authorList>
    </citation>
    <scope>IDENTIFICATION</scope>
</reference>
<dbReference type="SUPFAM" id="SSF144266">
    <property type="entry name" value="MPN010-like"/>
    <property type="match status" value="1"/>
</dbReference>
<feature type="compositionally biased region" description="Polar residues" evidence="7">
    <location>
        <begin position="518"/>
        <end position="533"/>
    </location>
</feature>
<evidence type="ECO:0000313" key="9">
    <source>
        <dbReference type="Ensembl" id="ENSSDAP00000017879.1"/>
    </source>
</evidence>
<dbReference type="InterPro" id="IPR058914">
    <property type="entry name" value="LIPB1/2_CC"/>
</dbReference>
<accession>A0A8C9Q3A2</accession>
<evidence type="ECO:0000256" key="4">
    <source>
        <dbReference type="ARBA" id="ARBA00023054"/>
    </source>
</evidence>
<dbReference type="PANTHER" id="PTHR12587">
    <property type="entry name" value="LAR INTERACTING PROTEIN LIP -RELATED PROTEIN"/>
    <property type="match status" value="1"/>
</dbReference>
<feature type="region of interest" description="Disordered" evidence="7">
    <location>
        <begin position="496"/>
        <end position="594"/>
    </location>
</feature>
<proteinExistence type="inferred from homology"/>
<dbReference type="Proteomes" id="UP000694422">
    <property type="component" value="Unplaced"/>
</dbReference>
<dbReference type="Pfam" id="PF00536">
    <property type="entry name" value="SAM_1"/>
    <property type="match status" value="2"/>
</dbReference>
<dbReference type="InterPro" id="IPR037618">
    <property type="entry name" value="LIPB1/2_SAM_2nd"/>
</dbReference>
<dbReference type="InterPro" id="IPR013761">
    <property type="entry name" value="SAM/pointed_sf"/>
</dbReference>
<dbReference type="PANTHER" id="PTHR12587:SF16">
    <property type="entry name" value="LIPRIN-BETA-1"/>
    <property type="match status" value="1"/>
</dbReference>
<evidence type="ECO:0000256" key="1">
    <source>
        <dbReference type="ARBA" id="ARBA00007547"/>
    </source>
</evidence>
<feature type="compositionally biased region" description="Basic and acidic residues" evidence="7">
    <location>
        <begin position="439"/>
        <end position="450"/>
    </location>
</feature>
<dbReference type="Pfam" id="PF07647">
    <property type="entry name" value="SAM_2"/>
    <property type="match status" value="1"/>
</dbReference>
<dbReference type="Pfam" id="PF26022">
    <property type="entry name" value="CC_Liprin_beta"/>
    <property type="match status" value="1"/>
</dbReference>
<dbReference type="GO" id="GO:0048786">
    <property type="term" value="C:presynaptic active zone"/>
    <property type="evidence" value="ECO:0007669"/>
    <property type="project" value="TreeGrafter"/>
</dbReference>
<comment type="function">
    <text evidence="5">May regulate the disassembly of focal adhesions. Did not bind receptor-like tyrosine phosphatases type 2A.</text>
</comment>
<dbReference type="InterPro" id="IPR029515">
    <property type="entry name" value="Liprin"/>
</dbReference>
<feature type="compositionally biased region" description="Basic residues" evidence="7">
    <location>
        <begin position="543"/>
        <end position="557"/>
    </location>
</feature>
<feature type="region of interest" description="Disordered" evidence="7">
    <location>
        <begin position="433"/>
        <end position="481"/>
    </location>
</feature>
<evidence type="ECO:0000256" key="2">
    <source>
        <dbReference type="ARBA" id="ARBA00022553"/>
    </source>
</evidence>
<keyword evidence="3" id="KW-0677">Repeat</keyword>
<dbReference type="Ensembl" id="ENSSDAT00000020426.1">
    <property type="protein sequence ID" value="ENSSDAP00000017879.1"/>
    <property type="gene ID" value="ENSSDAG00000016201.1"/>
</dbReference>
<dbReference type="FunFam" id="1.10.150.50:FF:000005">
    <property type="entry name" value="Liprin-beta-1 isoform 1"/>
    <property type="match status" value="1"/>
</dbReference>
<organism evidence="9 10">
    <name type="scientific">Spermophilus dauricus</name>
    <name type="common">Daurian ground squirrel</name>
    <dbReference type="NCBI Taxonomy" id="99837"/>
    <lineage>
        <taxon>Eukaryota</taxon>
        <taxon>Metazoa</taxon>
        <taxon>Chordata</taxon>
        <taxon>Craniata</taxon>
        <taxon>Vertebrata</taxon>
        <taxon>Euteleostomi</taxon>
        <taxon>Mammalia</taxon>
        <taxon>Eutheria</taxon>
        <taxon>Euarchontoglires</taxon>
        <taxon>Glires</taxon>
        <taxon>Rodentia</taxon>
        <taxon>Sciuromorpha</taxon>
        <taxon>Sciuridae</taxon>
        <taxon>Xerinae</taxon>
        <taxon>Marmotini</taxon>
        <taxon>Spermophilus</taxon>
    </lineage>
</organism>
<dbReference type="SUPFAM" id="SSF47769">
    <property type="entry name" value="SAM/Pointed domain"/>
    <property type="match status" value="3"/>
</dbReference>
<dbReference type="GO" id="GO:0007528">
    <property type="term" value="P:neuromuscular junction development"/>
    <property type="evidence" value="ECO:0007669"/>
    <property type="project" value="TreeGrafter"/>
</dbReference>
<dbReference type="InterPro" id="IPR037617">
    <property type="entry name" value="LIPB1/2_SAM_1"/>
</dbReference>
<dbReference type="PROSITE" id="PS50105">
    <property type="entry name" value="SAM_DOMAIN"/>
    <property type="match status" value="2"/>
</dbReference>
<dbReference type="FunFam" id="1.10.150.50:FF:000007">
    <property type="entry name" value="Liprin-beta-1 isoform 1"/>
    <property type="match status" value="1"/>
</dbReference>
<keyword evidence="10" id="KW-1185">Reference proteome</keyword>